<dbReference type="FunFam" id="3.30.860.10:FF:000002">
    <property type="entry name" value="40S ribosomal protein S15"/>
    <property type="match status" value="1"/>
</dbReference>
<dbReference type="InterPro" id="IPR006597">
    <property type="entry name" value="Sel1-like"/>
</dbReference>
<dbReference type="PRINTS" id="PR00975">
    <property type="entry name" value="RIBOSOMALS19"/>
</dbReference>
<dbReference type="SMART" id="SM00671">
    <property type="entry name" value="SEL1"/>
    <property type="match status" value="5"/>
</dbReference>
<dbReference type="EMBL" id="MBFT01000143">
    <property type="protein sequence ID" value="PVU96504.1"/>
    <property type="molecule type" value="Genomic_DNA"/>
</dbReference>
<keyword evidence="3 4" id="KW-0687">Ribonucleoprotein</keyword>
<dbReference type="InterPro" id="IPR020934">
    <property type="entry name" value="Ribosomal_uS19_CS"/>
</dbReference>
<dbReference type="NCBIfam" id="NF003121">
    <property type="entry name" value="PRK04038.1"/>
    <property type="match status" value="1"/>
</dbReference>
<organism evidence="5 6">
    <name type="scientific">Furculomyces boomerangus</name>
    <dbReference type="NCBI Taxonomy" id="61424"/>
    <lineage>
        <taxon>Eukaryota</taxon>
        <taxon>Fungi</taxon>
        <taxon>Fungi incertae sedis</taxon>
        <taxon>Zoopagomycota</taxon>
        <taxon>Kickxellomycotina</taxon>
        <taxon>Harpellomycetes</taxon>
        <taxon>Harpellales</taxon>
        <taxon>Harpellaceae</taxon>
        <taxon>Furculomyces</taxon>
    </lineage>
</organism>
<protein>
    <recommendedName>
        <fullName evidence="7">40S ribosomal protein S15</fullName>
    </recommendedName>
</protein>
<dbReference type="InterPro" id="IPR002222">
    <property type="entry name" value="Ribosomal_uS19"/>
</dbReference>
<dbReference type="InterPro" id="IPR011990">
    <property type="entry name" value="TPR-like_helical_dom_sf"/>
</dbReference>
<keyword evidence="2 4" id="KW-0689">Ribosomal protein</keyword>
<sequence>MLKPHTLSNLKSAVGKTNQHYLLNSSNFIESYTSETTKAHFHSKRYSIHKKNIPFNTQYTPYSTETFMSIAEKKNLRKNLEHESKDIWQTSINDIIINKNALEDYFKNDKYKPAFEDIVSIATKFLPLLTESENSSVYKNSIQEWYQLVYKVFNSNTLTITKLAHITFQVASNKAMALELYLCAYKHGDNDAAYSYATIKYIGAFGVEKNSETATSILFDLAKKGHPYAQLNLATIYIKEKKTEFKKQVVELLNLSAKGNIHKSHLKLGELYKKGDYLDQDFDLARHHLEIASSKGISEADFLLGDMFSKGQTLEGNEPDYKVALKLFEKAAASGVVEAQYNVGVYYMNGYGTDQSAETAIEYWDMAVMQGFPMAALNLAKLYLEGYPTDSAENKQVVKKDFTKSRHYLVAAKRLGKGSFIETDAITLYKQHFGDNSKTNSAPSADATQEIKQKRTFRKFTFRGVELKQLLELSSEEFMSLLHARARRKFNRGIKRKPMGLIKKLRKAKSEAPEGEKPDVVKTHLRDMIIIPEMVGSIVGVYNGKTFNQVEIKPEMIGHYLAEFSISYKPVKHGRPGIGATNSSRFIPLK</sequence>
<dbReference type="GO" id="GO:0003723">
    <property type="term" value="F:RNA binding"/>
    <property type="evidence" value="ECO:0007669"/>
    <property type="project" value="InterPro"/>
</dbReference>
<dbReference type="Proteomes" id="UP000245699">
    <property type="component" value="Unassembled WGS sequence"/>
</dbReference>
<comment type="caution">
    <text evidence="5">The sequence shown here is derived from an EMBL/GenBank/DDBJ whole genome shotgun (WGS) entry which is preliminary data.</text>
</comment>
<comment type="similarity">
    <text evidence="1 4">Belongs to the universal ribosomal protein uS19 family.</text>
</comment>
<dbReference type="GO" id="GO:0000028">
    <property type="term" value="P:ribosomal small subunit assembly"/>
    <property type="evidence" value="ECO:0007669"/>
    <property type="project" value="TreeGrafter"/>
</dbReference>
<evidence type="ECO:0000256" key="2">
    <source>
        <dbReference type="ARBA" id="ARBA00022980"/>
    </source>
</evidence>
<dbReference type="PANTHER" id="PTHR11880:SF2">
    <property type="entry name" value="SMALL RIBOSOMAL SUBUNIT PROTEIN US19"/>
    <property type="match status" value="1"/>
</dbReference>
<keyword evidence="6" id="KW-1185">Reference proteome</keyword>
<dbReference type="PROSITE" id="PS00323">
    <property type="entry name" value="RIBOSOMAL_S19"/>
    <property type="match status" value="1"/>
</dbReference>
<evidence type="ECO:0000256" key="3">
    <source>
        <dbReference type="ARBA" id="ARBA00023274"/>
    </source>
</evidence>
<dbReference type="HAMAP" id="MF_00531">
    <property type="entry name" value="Ribosomal_uS19"/>
    <property type="match status" value="1"/>
</dbReference>
<dbReference type="InterPro" id="IPR005713">
    <property type="entry name" value="Ribosomal_uS19_euk/arc"/>
</dbReference>
<evidence type="ECO:0000313" key="5">
    <source>
        <dbReference type="EMBL" id="PVU96504.1"/>
    </source>
</evidence>
<evidence type="ECO:0000256" key="1">
    <source>
        <dbReference type="ARBA" id="ARBA00007345"/>
    </source>
</evidence>
<dbReference type="Pfam" id="PF08238">
    <property type="entry name" value="Sel1"/>
    <property type="match status" value="5"/>
</dbReference>
<proteinExistence type="inferred from homology"/>
<dbReference type="Gene3D" id="1.25.40.10">
    <property type="entry name" value="Tetratricopeptide repeat domain"/>
    <property type="match status" value="2"/>
</dbReference>
<dbReference type="GO" id="GO:0003735">
    <property type="term" value="F:structural constituent of ribosome"/>
    <property type="evidence" value="ECO:0007669"/>
    <property type="project" value="InterPro"/>
</dbReference>
<dbReference type="SUPFAM" id="SSF81901">
    <property type="entry name" value="HCP-like"/>
    <property type="match status" value="1"/>
</dbReference>
<evidence type="ECO:0000256" key="4">
    <source>
        <dbReference type="RuleBase" id="RU003485"/>
    </source>
</evidence>
<reference evidence="5 6" key="1">
    <citation type="journal article" date="2018" name="MBio">
        <title>Comparative Genomics Reveals the Core Gene Toolbox for the Fungus-Insect Symbiosis.</title>
        <authorList>
            <person name="Wang Y."/>
            <person name="Stata M."/>
            <person name="Wang W."/>
            <person name="Stajich J.E."/>
            <person name="White M.M."/>
            <person name="Moncalvo J.M."/>
        </authorList>
    </citation>
    <scope>NUCLEOTIDE SEQUENCE [LARGE SCALE GENOMIC DNA]</scope>
    <source>
        <strain evidence="5 6">AUS-77-4</strain>
    </source>
</reference>
<name>A0A2T9YW29_9FUNG</name>
<dbReference type="AlphaFoldDB" id="A0A2T9YW29"/>
<evidence type="ECO:0008006" key="7">
    <source>
        <dbReference type="Google" id="ProtNLM"/>
    </source>
</evidence>
<dbReference type="STRING" id="61424.A0A2T9YW29"/>
<dbReference type="OrthoDB" id="10258210at2759"/>
<accession>A0A2T9YW29</accession>
<dbReference type="Gene3D" id="3.30.860.10">
    <property type="entry name" value="30s Ribosomal Protein S19, Chain A"/>
    <property type="match status" value="1"/>
</dbReference>
<dbReference type="GO" id="GO:0022627">
    <property type="term" value="C:cytosolic small ribosomal subunit"/>
    <property type="evidence" value="ECO:0007669"/>
    <property type="project" value="TreeGrafter"/>
</dbReference>
<dbReference type="GO" id="GO:0006412">
    <property type="term" value="P:translation"/>
    <property type="evidence" value="ECO:0007669"/>
    <property type="project" value="InterPro"/>
</dbReference>
<gene>
    <name evidence="5" type="ORF">BB559_002360</name>
</gene>
<evidence type="ECO:0000313" key="6">
    <source>
        <dbReference type="Proteomes" id="UP000245699"/>
    </source>
</evidence>
<dbReference type="PANTHER" id="PTHR11880">
    <property type="entry name" value="RIBOSOMAL PROTEIN S19P FAMILY MEMBER"/>
    <property type="match status" value="1"/>
</dbReference>
<dbReference type="NCBIfam" id="TIGR01025">
    <property type="entry name" value="uS19_arch"/>
    <property type="match status" value="1"/>
</dbReference>
<dbReference type="Pfam" id="PF00203">
    <property type="entry name" value="Ribosomal_S19"/>
    <property type="match status" value="1"/>
</dbReference>
<dbReference type="SUPFAM" id="SSF54570">
    <property type="entry name" value="Ribosomal protein S19"/>
    <property type="match status" value="1"/>
</dbReference>
<dbReference type="InterPro" id="IPR023575">
    <property type="entry name" value="Ribosomal_uS19_SF"/>
</dbReference>